<keyword evidence="4" id="KW-0804">Transcription</keyword>
<evidence type="ECO:0000256" key="4">
    <source>
        <dbReference type="ARBA" id="ARBA00023163"/>
    </source>
</evidence>
<keyword evidence="3" id="KW-0240">DNA-directed RNA polymerase</keyword>
<dbReference type="EMBL" id="JBJUIK010000004">
    <property type="protein sequence ID" value="KAL3528602.1"/>
    <property type="molecule type" value="Genomic_DNA"/>
</dbReference>
<evidence type="ECO:0000313" key="7">
    <source>
        <dbReference type="EMBL" id="KAL3528602.1"/>
    </source>
</evidence>
<evidence type="ECO:0000256" key="1">
    <source>
        <dbReference type="ARBA" id="ARBA00004604"/>
    </source>
</evidence>
<evidence type="ECO:0000313" key="8">
    <source>
        <dbReference type="Proteomes" id="UP001630127"/>
    </source>
</evidence>
<evidence type="ECO:0000256" key="3">
    <source>
        <dbReference type="ARBA" id="ARBA00022478"/>
    </source>
</evidence>
<dbReference type="PANTHER" id="PTHR14440">
    <property type="entry name" value="DNA-DIRECTED RNA POLYMERASE I SUBUNIT RPA49"/>
    <property type="match status" value="1"/>
</dbReference>
<keyword evidence="8" id="KW-1185">Reference proteome</keyword>
<evidence type="ECO:0000256" key="6">
    <source>
        <dbReference type="SAM" id="MobiDB-lite"/>
    </source>
</evidence>
<organism evidence="7 8">
    <name type="scientific">Cinchona calisaya</name>
    <dbReference type="NCBI Taxonomy" id="153742"/>
    <lineage>
        <taxon>Eukaryota</taxon>
        <taxon>Viridiplantae</taxon>
        <taxon>Streptophyta</taxon>
        <taxon>Embryophyta</taxon>
        <taxon>Tracheophyta</taxon>
        <taxon>Spermatophyta</taxon>
        <taxon>Magnoliopsida</taxon>
        <taxon>eudicotyledons</taxon>
        <taxon>Gunneridae</taxon>
        <taxon>Pentapetalae</taxon>
        <taxon>asterids</taxon>
        <taxon>lamiids</taxon>
        <taxon>Gentianales</taxon>
        <taxon>Rubiaceae</taxon>
        <taxon>Cinchonoideae</taxon>
        <taxon>Cinchoneae</taxon>
        <taxon>Cinchona</taxon>
    </lineage>
</organism>
<sequence length="445" mass="50568">MTDPNEKKKKKKKKIIQESPEIQQLKEPTKKDQNPIEKEEEAKKKKENIDVKIETLGENPDKISPFLGYFPSGYDPLRRRSSEEAAAAEVKVYKNKKRSNRLQLVVSPNDGPQLDFVGTNYSGEATAAQLCTYGLGVLDKSTQTLKIVPIAANKIFRLEPRVGGSALPENETPETLKHELTAEEKAGKMRELTLMYSSKKTIRQTQKLDSLRQREDSVTQQDLDRKLESIKINKEALDVAETTTNARNIPPHDLAATTPQTAYPLNKIIFNGEWDYLLDILELSQAGAEVKPSTYPSFVCSRVYKLADITDEVGKRQLAGMFSYITHLIKFKDKHSMDGVSSAKYHKIPGILFQKFSSLFAISDSNRIADEKKDLLISYILVLTLYVDNFRTDLSDIAKDLRMNPVALRPHYEYLGCKLVREKQLLLATLPLPLQFPAVRRKRRR</sequence>
<dbReference type="AlphaFoldDB" id="A0ABD3ADQ9"/>
<keyword evidence="5" id="KW-0539">Nucleus</keyword>
<dbReference type="Proteomes" id="UP001630127">
    <property type="component" value="Unassembled WGS sequence"/>
</dbReference>
<feature type="compositionally biased region" description="Basic and acidic residues" evidence="6">
    <location>
        <begin position="27"/>
        <end position="49"/>
    </location>
</feature>
<evidence type="ECO:0000256" key="2">
    <source>
        <dbReference type="ARBA" id="ARBA00009430"/>
    </source>
</evidence>
<dbReference type="InterPro" id="IPR009668">
    <property type="entry name" value="RNA_pol-assoc_fac_A49-like"/>
</dbReference>
<proteinExistence type="inferred from homology"/>
<comment type="subcellular location">
    <subcellularLocation>
        <location evidence="1">Nucleus</location>
        <location evidence="1">Nucleolus</location>
    </subcellularLocation>
</comment>
<protein>
    <recommendedName>
        <fullName evidence="9">DNA-directed RNA polymerase I subunit rpa49</fullName>
    </recommendedName>
</protein>
<comment type="similarity">
    <text evidence="2">Belongs to the eukaryotic RPA49/POLR1E RNA polymerase subunit family.</text>
</comment>
<accession>A0ABD3ADQ9</accession>
<dbReference type="GO" id="GO:0005730">
    <property type="term" value="C:nucleolus"/>
    <property type="evidence" value="ECO:0007669"/>
    <property type="project" value="UniProtKB-SubCell"/>
</dbReference>
<name>A0ABD3ADQ9_9GENT</name>
<dbReference type="Pfam" id="PF06870">
    <property type="entry name" value="RNA_pol_I_A49"/>
    <property type="match status" value="1"/>
</dbReference>
<gene>
    <name evidence="7" type="ORF">ACH5RR_007924</name>
</gene>
<evidence type="ECO:0008006" key="9">
    <source>
        <dbReference type="Google" id="ProtNLM"/>
    </source>
</evidence>
<evidence type="ECO:0000256" key="5">
    <source>
        <dbReference type="ARBA" id="ARBA00023242"/>
    </source>
</evidence>
<dbReference type="GO" id="GO:0000428">
    <property type="term" value="C:DNA-directed RNA polymerase complex"/>
    <property type="evidence" value="ECO:0007669"/>
    <property type="project" value="UniProtKB-KW"/>
</dbReference>
<reference evidence="7 8" key="1">
    <citation type="submission" date="2024-11" db="EMBL/GenBank/DDBJ databases">
        <title>A near-complete genome assembly of Cinchona calisaya.</title>
        <authorList>
            <person name="Lian D.C."/>
            <person name="Zhao X.W."/>
            <person name="Wei L."/>
        </authorList>
    </citation>
    <scope>NUCLEOTIDE SEQUENCE [LARGE SCALE GENOMIC DNA]</scope>
    <source>
        <tissue evidence="7">Nenye</tissue>
    </source>
</reference>
<feature type="region of interest" description="Disordered" evidence="6">
    <location>
        <begin position="1"/>
        <end position="49"/>
    </location>
</feature>
<comment type="caution">
    <text evidence="7">The sequence shown here is derived from an EMBL/GenBank/DDBJ whole genome shotgun (WGS) entry which is preliminary data.</text>
</comment>